<keyword evidence="2" id="KW-1185">Reference proteome</keyword>
<organism evidence="1 2">
    <name type="scientific">Avena sativa</name>
    <name type="common">Oat</name>
    <dbReference type="NCBI Taxonomy" id="4498"/>
    <lineage>
        <taxon>Eukaryota</taxon>
        <taxon>Viridiplantae</taxon>
        <taxon>Streptophyta</taxon>
        <taxon>Embryophyta</taxon>
        <taxon>Tracheophyta</taxon>
        <taxon>Spermatophyta</taxon>
        <taxon>Magnoliopsida</taxon>
        <taxon>Liliopsida</taxon>
        <taxon>Poales</taxon>
        <taxon>Poaceae</taxon>
        <taxon>BOP clade</taxon>
        <taxon>Pooideae</taxon>
        <taxon>Poodae</taxon>
        <taxon>Poeae</taxon>
        <taxon>Poeae Chloroplast Group 1 (Aveneae type)</taxon>
        <taxon>Aveninae</taxon>
        <taxon>Avena</taxon>
    </lineage>
</organism>
<reference evidence="1" key="2">
    <citation type="submission" date="2025-09" db="UniProtKB">
        <authorList>
            <consortium name="EnsemblPlants"/>
        </authorList>
    </citation>
    <scope>IDENTIFICATION</scope>
</reference>
<evidence type="ECO:0000313" key="2">
    <source>
        <dbReference type="Proteomes" id="UP001732700"/>
    </source>
</evidence>
<proteinExistence type="predicted"/>
<reference evidence="1" key="1">
    <citation type="submission" date="2021-05" db="EMBL/GenBank/DDBJ databases">
        <authorList>
            <person name="Scholz U."/>
            <person name="Mascher M."/>
            <person name="Fiebig A."/>
        </authorList>
    </citation>
    <scope>NUCLEOTIDE SEQUENCE [LARGE SCALE GENOMIC DNA]</scope>
</reference>
<sequence>MDKSHDEHDDEHARLRGLIGAGRYVVAAVVTAITVAVIARAVVVSLRSEKLYIKVTNGTVLVLGFLPNNKVMMSVALDSSNPSGRVGISYGGVTVSLLQHNRSLITSFVIKDGITGITVGPEASWLSNTVATQDVPADVSQEFVDGMRNRTLVTDAAVHLHGTLRTQVSGLNYTRGHTTEFRCYPVTIGFWAALPAPAGDVSCKEVS</sequence>
<dbReference type="Proteomes" id="UP001732700">
    <property type="component" value="Chromosome 5C"/>
</dbReference>
<accession>A0ACD5Y0B4</accession>
<evidence type="ECO:0000313" key="1">
    <source>
        <dbReference type="EnsemblPlants" id="AVESA.00010b.r2.5CG0866280.1.CDS.1"/>
    </source>
</evidence>
<protein>
    <submittedName>
        <fullName evidence="1">Uncharacterized protein</fullName>
    </submittedName>
</protein>
<name>A0ACD5Y0B4_AVESA</name>
<dbReference type="EnsemblPlants" id="AVESA.00010b.r2.5CG0866280.1">
    <property type="protein sequence ID" value="AVESA.00010b.r2.5CG0866280.1.CDS.1"/>
    <property type="gene ID" value="AVESA.00010b.r2.5CG0866280"/>
</dbReference>